<name>A0A9E7I6Y4_9LILI</name>
<feature type="transmembrane region" description="Helical" evidence="10">
    <location>
        <begin position="20"/>
        <end position="38"/>
    </location>
</feature>
<feature type="transmembrane region" description="Helical" evidence="10">
    <location>
        <begin position="103"/>
        <end position="127"/>
    </location>
</feature>
<sequence length="276" mass="28994">MAKIALGNHHEAAEPGCIRAVLAEVVLTFLFVFAGIRVGPHGSVCMDVTEKMVGGDSIMGLTAVAVAHALVVAVMISAGLHISGGHLNPAVTLGLAVGGHVTVVRSLLYVVAQLLGSTLACLLLKYLTGGLDTPVHTLAAGMGALQGVIMEIVLTFSLLFSVYATMVDPKKGIIAGLGPLLVGLVVGANILAGGPFSGASMNPARSFGPALAAWNWTDHWIYWVGPLAGDHWLSSRYFIVAVEPWRNCSRFPRTTQKKRLLPSESGGKLRETMLPR</sequence>
<feature type="compositionally biased region" description="Basic and acidic residues" evidence="9">
    <location>
        <begin position="267"/>
        <end position="276"/>
    </location>
</feature>
<dbReference type="AlphaFoldDB" id="A0A9E7I6Y4"/>
<dbReference type="Proteomes" id="UP001055439">
    <property type="component" value="Chromosome 9"/>
</dbReference>
<dbReference type="InterPro" id="IPR022357">
    <property type="entry name" value="MIP_CS"/>
</dbReference>
<dbReference type="EMBL" id="CP097511">
    <property type="protein sequence ID" value="URE47055.1"/>
    <property type="molecule type" value="Genomic_DNA"/>
</dbReference>
<keyword evidence="6 10" id="KW-0472">Membrane</keyword>
<dbReference type="GO" id="GO:0016020">
    <property type="term" value="C:membrane"/>
    <property type="evidence" value="ECO:0007669"/>
    <property type="project" value="UniProtKB-SubCell"/>
</dbReference>
<accession>A0A9E7I6Y4</accession>
<evidence type="ECO:0000256" key="6">
    <source>
        <dbReference type="ARBA" id="ARBA00023136"/>
    </source>
</evidence>
<dbReference type="PANTHER" id="PTHR45665">
    <property type="entry name" value="AQUAPORIN-8"/>
    <property type="match status" value="1"/>
</dbReference>
<comment type="similarity">
    <text evidence="7">Belongs to the MIP/aquaporin (TC 1.A.8) family. TIP (TC 1.A.8.10) subfamily.</text>
</comment>
<evidence type="ECO:0000256" key="9">
    <source>
        <dbReference type="SAM" id="MobiDB-lite"/>
    </source>
</evidence>
<feature type="transmembrane region" description="Helical" evidence="10">
    <location>
        <begin position="148"/>
        <end position="166"/>
    </location>
</feature>
<dbReference type="OrthoDB" id="3222at2759"/>
<dbReference type="GO" id="GO:0015250">
    <property type="term" value="F:water channel activity"/>
    <property type="evidence" value="ECO:0007669"/>
    <property type="project" value="TreeGrafter"/>
</dbReference>
<protein>
    <recommendedName>
        <fullName evidence="13">Aquaporin TIP4-4</fullName>
    </recommendedName>
</protein>
<dbReference type="CDD" id="cd00333">
    <property type="entry name" value="MIP"/>
    <property type="match status" value="1"/>
</dbReference>
<dbReference type="Gene3D" id="1.20.1080.10">
    <property type="entry name" value="Glycerol uptake facilitator protein"/>
    <property type="match status" value="1"/>
</dbReference>
<feature type="transmembrane region" description="Helical" evidence="10">
    <location>
        <begin position="172"/>
        <end position="192"/>
    </location>
</feature>
<proteinExistence type="inferred from homology"/>
<dbReference type="PANTHER" id="PTHR45665:SF26">
    <property type="entry name" value="AQUAPORIN TIP4-1"/>
    <property type="match status" value="1"/>
</dbReference>
<dbReference type="InterPro" id="IPR000425">
    <property type="entry name" value="MIP"/>
</dbReference>
<evidence type="ECO:0000256" key="7">
    <source>
        <dbReference type="ARBA" id="ARBA00038477"/>
    </source>
</evidence>
<keyword evidence="2 8" id="KW-0813">Transport</keyword>
<evidence type="ECO:0000256" key="1">
    <source>
        <dbReference type="ARBA" id="ARBA00004141"/>
    </source>
</evidence>
<dbReference type="InterPro" id="IPR023271">
    <property type="entry name" value="Aquaporin-like"/>
</dbReference>
<feature type="region of interest" description="Disordered" evidence="9">
    <location>
        <begin position="257"/>
        <end position="276"/>
    </location>
</feature>
<evidence type="ECO:0000313" key="12">
    <source>
        <dbReference type="Proteomes" id="UP001055439"/>
    </source>
</evidence>
<evidence type="ECO:0000256" key="10">
    <source>
        <dbReference type="SAM" id="Phobius"/>
    </source>
</evidence>
<dbReference type="FunFam" id="1.20.1080.10:FF:000002">
    <property type="entry name" value="Probable aquaporin TIP1-1"/>
    <property type="match status" value="1"/>
</dbReference>
<reference evidence="11" key="1">
    <citation type="submission" date="2022-05" db="EMBL/GenBank/DDBJ databases">
        <title>The Musa troglodytarum L. genome provides insights into the mechanism of non-climacteric behaviour and enrichment of carotenoids.</title>
        <authorList>
            <person name="Wang J."/>
        </authorList>
    </citation>
    <scope>NUCLEOTIDE SEQUENCE</scope>
    <source>
        <tissue evidence="11">Leaf</tissue>
    </source>
</reference>
<dbReference type="PRINTS" id="PR00783">
    <property type="entry name" value="MINTRINSICP"/>
</dbReference>
<evidence type="ECO:0008006" key="13">
    <source>
        <dbReference type="Google" id="ProtNLM"/>
    </source>
</evidence>
<dbReference type="SUPFAM" id="SSF81338">
    <property type="entry name" value="Aquaporin-like"/>
    <property type="match status" value="1"/>
</dbReference>
<gene>
    <name evidence="11" type="ORF">MUK42_25707</name>
</gene>
<evidence type="ECO:0000313" key="11">
    <source>
        <dbReference type="EMBL" id="URE47055.1"/>
    </source>
</evidence>
<dbReference type="Pfam" id="PF00230">
    <property type="entry name" value="MIP"/>
    <property type="match status" value="1"/>
</dbReference>
<evidence type="ECO:0000256" key="8">
    <source>
        <dbReference type="RuleBase" id="RU000477"/>
    </source>
</evidence>
<evidence type="ECO:0000256" key="4">
    <source>
        <dbReference type="ARBA" id="ARBA00022989"/>
    </source>
</evidence>
<comment type="subcellular location">
    <subcellularLocation>
        <location evidence="1">Membrane</location>
        <topology evidence="1">Multi-pass membrane protein</topology>
    </subcellularLocation>
</comment>
<evidence type="ECO:0000256" key="3">
    <source>
        <dbReference type="ARBA" id="ARBA00022692"/>
    </source>
</evidence>
<feature type="transmembrane region" description="Helical" evidence="10">
    <location>
        <begin position="58"/>
        <end position="83"/>
    </location>
</feature>
<dbReference type="PROSITE" id="PS00221">
    <property type="entry name" value="MIP"/>
    <property type="match status" value="1"/>
</dbReference>
<evidence type="ECO:0000256" key="2">
    <source>
        <dbReference type="ARBA" id="ARBA00022448"/>
    </source>
</evidence>
<keyword evidence="12" id="KW-1185">Reference proteome</keyword>
<keyword evidence="3 8" id="KW-0812">Transmembrane</keyword>
<organism evidence="11 12">
    <name type="scientific">Musa troglodytarum</name>
    <name type="common">fe'i banana</name>
    <dbReference type="NCBI Taxonomy" id="320322"/>
    <lineage>
        <taxon>Eukaryota</taxon>
        <taxon>Viridiplantae</taxon>
        <taxon>Streptophyta</taxon>
        <taxon>Embryophyta</taxon>
        <taxon>Tracheophyta</taxon>
        <taxon>Spermatophyta</taxon>
        <taxon>Magnoliopsida</taxon>
        <taxon>Liliopsida</taxon>
        <taxon>Zingiberales</taxon>
        <taxon>Musaceae</taxon>
        <taxon>Musa</taxon>
    </lineage>
</organism>
<evidence type="ECO:0000256" key="5">
    <source>
        <dbReference type="ARBA" id="ARBA00023016"/>
    </source>
</evidence>
<keyword evidence="4 10" id="KW-1133">Transmembrane helix</keyword>
<keyword evidence="5" id="KW-0346">Stress response</keyword>
<dbReference type="InterPro" id="IPR034294">
    <property type="entry name" value="Aquaporin_transptr"/>
</dbReference>